<dbReference type="Proteomes" id="UP000566324">
    <property type="component" value="Unassembled WGS sequence"/>
</dbReference>
<dbReference type="EMBL" id="JACHNZ010000015">
    <property type="protein sequence ID" value="MBB4631962.1"/>
    <property type="molecule type" value="Genomic_DNA"/>
</dbReference>
<comment type="caution">
    <text evidence="1">The sequence shown here is derived from an EMBL/GenBank/DDBJ whole genome shotgun (WGS) entry which is preliminary data.</text>
</comment>
<dbReference type="Gene3D" id="3.40.30.10">
    <property type="entry name" value="Glutaredoxin"/>
    <property type="match status" value="1"/>
</dbReference>
<keyword evidence="1" id="KW-0808">Transferase</keyword>
<dbReference type="GO" id="GO:0016740">
    <property type="term" value="F:transferase activity"/>
    <property type="evidence" value="ECO:0007669"/>
    <property type="project" value="UniProtKB-KW"/>
</dbReference>
<dbReference type="Gene3D" id="1.20.1050.10">
    <property type="match status" value="1"/>
</dbReference>
<accession>A0A7W7B0V5</accession>
<proteinExistence type="predicted"/>
<reference evidence="1 2" key="1">
    <citation type="submission" date="2020-08" db="EMBL/GenBank/DDBJ databases">
        <title>Genomic Encyclopedia of Type Strains, Phase IV (KMG-IV): sequencing the most valuable type-strain genomes for metagenomic binning, comparative biology and taxonomic classification.</title>
        <authorList>
            <person name="Goeker M."/>
        </authorList>
    </citation>
    <scope>NUCLEOTIDE SEQUENCE [LARGE SCALE GENOMIC DNA]</scope>
    <source>
        <strain evidence="1 2">DSM 17328</strain>
    </source>
</reference>
<dbReference type="SUPFAM" id="SSF47616">
    <property type="entry name" value="GST C-terminal domain-like"/>
    <property type="match status" value="1"/>
</dbReference>
<name>A0A7W7B0V5_9SPHN</name>
<evidence type="ECO:0000313" key="2">
    <source>
        <dbReference type="Proteomes" id="UP000566324"/>
    </source>
</evidence>
<evidence type="ECO:0000313" key="1">
    <source>
        <dbReference type="EMBL" id="MBB4631962.1"/>
    </source>
</evidence>
<keyword evidence="2" id="KW-1185">Reference proteome</keyword>
<sequence>MDYLTVDQAREADGLRLVLTAGVPGPWSESAKQIFAYKRIAFLPVAQQLFGENAELLDWVGARNAPVAIYPGEVPKTGWREILALAEQLAPEPALLPADAKACADVLALSEAICGHDGFGWNRRLTLFVASGGGANDLQRSYGLEPETAAQAPARTATILRLLAETLHRQYAAGRRAFVGDGITACDLYWACFSLMVRPVRRDWAAIPDFVHDLYAQLPPEVDDALDDLLIEHRDHVFETYVRLPLDF</sequence>
<gene>
    <name evidence="1" type="ORF">GGQ98_001579</name>
</gene>
<protein>
    <submittedName>
        <fullName evidence="1">Glutathione S-transferase</fullName>
    </submittedName>
</protein>
<dbReference type="RefSeq" id="WP_184067606.1">
    <property type="nucleotide sequence ID" value="NZ_JACHNZ010000015.1"/>
</dbReference>
<dbReference type="InterPro" id="IPR036282">
    <property type="entry name" value="Glutathione-S-Trfase_C_sf"/>
</dbReference>
<organism evidence="1 2">
    <name type="scientific">Sphingosinicella soli</name>
    <dbReference type="NCBI Taxonomy" id="333708"/>
    <lineage>
        <taxon>Bacteria</taxon>
        <taxon>Pseudomonadati</taxon>
        <taxon>Pseudomonadota</taxon>
        <taxon>Alphaproteobacteria</taxon>
        <taxon>Sphingomonadales</taxon>
        <taxon>Sphingosinicellaceae</taxon>
        <taxon>Sphingosinicella</taxon>
    </lineage>
</organism>
<dbReference type="AlphaFoldDB" id="A0A7W7B0V5"/>